<evidence type="ECO:0000313" key="3">
    <source>
        <dbReference type="Proteomes" id="UP000518605"/>
    </source>
</evidence>
<comment type="caution">
    <text evidence="2">The sequence shown here is derived from an EMBL/GenBank/DDBJ whole genome shotgun (WGS) entry which is preliminary data.</text>
</comment>
<dbReference type="AlphaFoldDB" id="A0A7W5GAJ3"/>
<organism evidence="2 3">
    <name type="scientific">Paenibacillus endophyticus</name>
    <dbReference type="NCBI Taxonomy" id="1294268"/>
    <lineage>
        <taxon>Bacteria</taxon>
        <taxon>Bacillati</taxon>
        <taxon>Bacillota</taxon>
        <taxon>Bacilli</taxon>
        <taxon>Bacillales</taxon>
        <taxon>Paenibacillaceae</taxon>
        <taxon>Paenibacillus</taxon>
    </lineage>
</organism>
<sequence length="271" mass="29734">MGANSRTVQAPQELDLRTAVFLAAVCGQTYMQYSNNDGLFLVPRGYSLVGEFTAKAYDSSEERFGFVLTSERASVLAFRGSGSAVDWVSDFIAQQTSYRPVKNNGLTHKGFTDIYMSARARILDLLKQLPPDKPLFITGHSLGGALATLAAMDIASNSAFAAPIIYTFGAPRVGDPKFASSYNAAIATHWRFQNEFDIVPHLPTLVYQSPKTKQSYYYMHVKGEVKRSFRMGSIAGNHILSSYFADLVNEDPAFAVSICADPPGWCPDIQL</sequence>
<dbReference type="SUPFAM" id="SSF53474">
    <property type="entry name" value="alpha/beta-Hydrolases"/>
    <property type="match status" value="1"/>
</dbReference>
<dbReference type="Pfam" id="PF01764">
    <property type="entry name" value="Lipase_3"/>
    <property type="match status" value="1"/>
</dbReference>
<keyword evidence="2" id="KW-0378">Hydrolase</keyword>
<dbReference type="PANTHER" id="PTHR45856">
    <property type="entry name" value="ALPHA/BETA-HYDROLASES SUPERFAMILY PROTEIN"/>
    <property type="match status" value="1"/>
</dbReference>
<evidence type="ECO:0000259" key="1">
    <source>
        <dbReference type="Pfam" id="PF01764"/>
    </source>
</evidence>
<name>A0A7W5GAJ3_9BACL</name>
<dbReference type="GO" id="GO:0006629">
    <property type="term" value="P:lipid metabolic process"/>
    <property type="evidence" value="ECO:0007669"/>
    <property type="project" value="InterPro"/>
</dbReference>
<proteinExistence type="predicted"/>
<keyword evidence="3" id="KW-1185">Reference proteome</keyword>
<dbReference type="EMBL" id="JACHXW010000006">
    <property type="protein sequence ID" value="MBB3152393.1"/>
    <property type="molecule type" value="Genomic_DNA"/>
</dbReference>
<dbReference type="InterPro" id="IPR051218">
    <property type="entry name" value="Sec_MonoDiacylglyc_Lipase"/>
</dbReference>
<protein>
    <submittedName>
        <fullName evidence="2">Triacylglycerol lipase</fullName>
        <ecNumber evidence="2">3.1.1.3</ecNumber>
    </submittedName>
</protein>
<dbReference type="InterPro" id="IPR029058">
    <property type="entry name" value="AB_hydrolase_fold"/>
</dbReference>
<dbReference type="EC" id="3.1.1.3" evidence="2"/>
<reference evidence="2 3" key="1">
    <citation type="submission" date="2020-08" db="EMBL/GenBank/DDBJ databases">
        <title>Genomic Encyclopedia of Type Strains, Phase III (KMG-III): the genomes of soil and plant-associated and newly described type strains.</title>
        <authorList>
            <person name="Whitman W."/>
        </authorList>
    </citation>
    <scope>NUCLEOTIDE SEQUENCE [LARGE SCALE GENOMIC DNA]</scope>
    <source>
        <strain evidence="2 3">CECT 8234</strain>
    </source>
</reference>
<gene>
    <name evidence="2" type="ORF">FHS16_002443</name>
</gene>
<dbReference type="CDD" id="cd00519">
    <property type="entry name" value="Lipase_3"/>
    <property type="match status" value="1"/>
</dbReference>
<dbReference type="Gene3D" id="3.40.50.1820">
    <property type="entry name" value="alpha/beta hydrolase"/>
    <property type="match status" value="1"/>
</dbReference>
<dbReference type="PANTHER" id="PTHR45856:SF24">
    <property type="entry name" value="FUNGAL LIPASE-LIKE DOMAIN-CONTAINING PROTEIN"/>
    <property type="match status" value="1"/>
</dbReference>
<evidence type="ECO:0000313" key="2">
    <source>
        <dbReference type="EMBL" id="MBB3152393.1"/>
    </source>
</evidence>
<dbReference type="RefSeq" id="WP_183562309.1">
    <property type="nucleotide sequence ID" value="NZ_CBCSLB010000005.1"/>
</dbReference>
<dbReference type="GO" id="GO:0004806">
    <property type="term" value="F:triacylglycerol lipase activity"/>
    <property type="evidence" value="ECO:0007669"/>
    <property type="project" value="UniProtKB-EC"/>
</dbReference>
<dbReference type="Proteomes" id="UP000518605">
    <property type="component" value="Unassembled WGS sequence"/>
</dbReference>
<dbReference type="InterPro" id="IPR002921">
    <property type="entry name" value="Fungal_lipase-type"/>
</dbReference>
<accession>A0A7W5GAJ3</accession>
<feature type="domain" description="Fungal lipase-type" evidence="1">
    <location>
        <begin position="75"/>
        <end position="205"/>
    </location>
</feature>